<protein>
    <submittedName>
        <fullName evidence="2">Uncharacterized protein</fullName>
    </submittedName>
</protein>
<keyword evidence="3" id="KW-1185">Reference proteome</keyword>
<feature type="compositionally biased region" description="Pro residues" evidence="1">
    <location>
        <begin position="203"/>
        <end position="212"/>
    </location>
</feature>
<gene>
    <name evidence="2" type="ORF">BEMITA_LOCUS1074</name>
</gene>
<sequence>MNKNCVTAPPGSSQSMSAWNEINASTHITQRPFHLKPLPEDTDYFDKGFVDLPIHNVPALSPHVNHSHIPTSGHSYQTSVEHATSQPPHSLAELSSSEIPPEVLSHYIPGDTPTLYAGTRPHPPTNSHSNPHAHLNVTPPTRPTPPKSNTTANPSGTFSFFGVPIPPLNLGNFWSTTRNDRGRFNDGRKNKGSTTNDPTNIPNGPPRIRPPDPPDIQEGGFIPMLLGGNRGFRPILPVSTNVTMSHRIKNYEKASINYTAYENPKQHSDYDQLGALTDHSPATPTIPNSHGPPQLSEDPSSLPSNPQKKHDTHELKVGSSDVTFNGPVRRPMATVTPTELPRRKEVETETRNNGTLIDLFNLSSTPASTDPCEFYDESTGKLVARPSVIKDRVGVESPCQNDEEIKINKIPCRM</sequence>
<name>A0A9P0A1B8_BEMTA</name>
<feature type="region of interest" description="Disordered" evidence="1">
    <location>
        <begin position="174"/>
        <end position="212"/>
    </location>
</feature>
<dbReference type="Proteomes" id="UP001152759">
    <property type="component" value="Chromosome 1"/>
</dbReference>
<feature type="compositionally biased region" description="Low complexity" evidence="1">
    <location>
        <begin position="125"/>
        <end position="134"/>
    </location>
</feature>
<evidence type="ECO:0000256" key="1">
    <source>
        <dbReference type="SAM" id="MobiDB-lite"/>
    </source>
</evidence>
<feature type="region of interest" description="Disordered" evidence="1">
    <location>
        <begin position="268"/>
        <end position="334"/>
    </location>
</feature>
<organism evidence="2 3">
    <name type="scientific">Bemisia tabaci</name>
    <name type="common">Sweetpotato whitefly</name>
    <name type="synonym">Aleurodes tabaci</name>
    <dbReference type="NCBI Taxonomy" id="7038"/>
    <lineage>
        <taxon>Eukaryota</taxon>
        <taxon>Metazoa</taxon>
        <taxon>Ecdysozoa</taxon>
        <taxon>Arthropoda</taxon>
        <taxon>Hexapoda</taxon>
        <taxon>Insecta</taxon>
        <taxon>Pterygota</taxon>
        <taxon>Neoptera</taxon>
        <taxon>Paraneoptera</taxon>
        <taxon>Hemiptera</taxon>
        <taxon>Sternorrhyncha</taxon>
        <taxon>Aleyrodoidea</taxon>
        <taxon>Aleyrodidae</taxon>
        <taxon>Aleyrodinae</taxon>
        <taxon>Bemisia</taxon>
    </lineage>
</organism>
<feature type="compositionally biased region" description="Polar residues" evidence="1">
    <location>
        <begin position="297"/>
        <end position="306"/>
    </location>
</feature>
<dbReference type="EMBL" id="OU963862">
    <property type="protein sequence ID" value="CAH0381420.1"/>
    <property type="molecule type" value="Genomic_DNA"/>
</dbReference>
<feature type="compositionally biased region" description="Basic and acidic residues" evidence="1">
    <location>
        <begin position="178"/>
        <end position="189"/>
    </location>
</feature>
<reference evidence="2" key="1">
    <citation type="submission" date="2021-12" db="EMBL/GenBank/DDBJ databases">
        <authorList>
            <person name="King R."/>
        </authorList>
    </citation>
    <scope>NUCLEOTIDE SEQUENCE</scope>
</reference>
<accession>A0A9P0A1B8</accession>
<feature type="region of interest" description="Disordered" evidence="1">
    <location>
        <begin position="116"/>
        <end position="154"/>
    </location>
</feature>
<dbReference type="AlphaFoldDB" id="A0A9P0A1B8"/>
<proteinExistence type="predicted"/>
<evidence type="ECO:0000313" key="3">
    <source>
        <dbReference type="Proteomes" id="UP001152759"/>
    </source>
</evidence>
<evidence type="ECO:0000313" key="2">
    <source>
        <dbReference type="EMBL" id="CAH0381420.1"/>
    </source>
</evidence>